<feature type="compositionally biased region" description="Basic and acidic residues" evidence="1">
    <location>
        <begin position="258"/>
        <end position="283"/>
    </location>
</feature>
<comment type="caution">
    <text evidence="2">The sequence shown here is derived from an EMBL/GenBank/DDBJ whole genome shotgun (WGS) entry which is preliminary data.</text>
</comment>
<reference evidence="2 3" key="1">
    <citation type="submission" date="2020-01" db="EMBL/GenBank/DDBJ databases">
        <title>Whole genome sequence of Heliobacterium gestii DSM 11169.</title>
        <authorList>
            <person name="Kyndt J.A."/>
            <person name="Meyer T.E."/>
        </authorList>
    </citation>
    <scope>NUCLEOTIDE SEQUENCE [LARGE SCALE GENOMIC DNA]</scope>
    <source>
        <strain evidence="2 3">DSM 11169</strain>
    </source>
</reference>
<dbReference type="Proteomes" id="UP000471031">
    <property type="component" value="Unassembled WGS sequence"/>
</dbReference>
<feature type="region of interest" description="Disordered" evidence="1">
    <location>
        <begin position="217"/>
        <end position="283"/>
    </location>
</feature>
<organism evidence="2 3">
    <name type="scientific">Heliomicrobium gestii</name>
    <name type="common">Heliobacterium gestii</name>
    <dbReference type="NCBI Taxonomy" id="2699"/>
    <lineage>
        <taxon>Bacteria</taxon>
        <taxon>Bacillati</taxon>
        <taxon>Bacillota</taxon>
        <taxon>Clostridia</taxon>
        <taxon>Eubacteriales</taxon>
        <taxon>Heliobacteriaceae</taxon>
        <taxon>Heliomicrobium</taxon>
    </lineage>
</organism>
<protein>
    <recommendedName>
        <fullName evidence="4">Class III cytochrome C family protein</fullName>
    </recommendedName>
</protein>
<dbReference type="InterPro" id="IPR036280">
    <property type="entry name" value="Multihaem_cyt_sf"/>
</dbReference>
<dbReference type="Gene3D" id="3.90.10.10">
    <property type="entry name" value="Cytochrome C3"/>
    <property type="match status" value="2"/>
</dbReference>
<gene>
    <name evidence="2" type="ORF">GTO89_02350</name>
</gene>
<dbReference type="OrthoDB" id="9814800at2"/>
<name>A0A845LEA4_HELGE</name>
<dbReference type="RefSeq" id="WP_161260468.1">
    <property type="nucleotide sequence ID" value="NZ_JAFBDC010000002.1"/>
</dbReference>
<dbReference type="SUPFAM" id="SSF48695">
    <property type="entry name" value="Multiheme cytochromes"/>
    <property type="match status" value="1"/>
</dbReference>
<evidence type="ECO:0000313" key="3">
    <source>
        <dbReference type="Proteomes" id="UP000471031"/>
    </source>
</evidence>
<evidence type="ECO:0008006" key="4">
    <source>
        <dbReference type="Google" id="ProtNLM"/>
    </source>
</evidence>
<keyword evidence="3" id="KW-1185">Reference proteome</keyword>
<evidence type="ECO:0000313" key="2">
    <source>
        <dbReference type="EMBL" id="MZP41873.1"/>
    </source>
</evidence>
<accession>A0A845LEA4</accession>
<dbReference type="EMBL" id="WXEX01000002">
    <property type="protein sequence ID" value="MZP41873.1"/>
    <property type="molecule type" value="Genomic_DNA"/>
</dbReference>
<proteinExistence type="predicted"/>
<sequence>MTAGIKKVILLSFAIIAVSAIAFSMQEHMLPESFYAPGHLSRAHEEVVQGCADCHQPWSKVTSESCAAAECHSREMKTRQMSSDLLNYHEVKKNEDCTTCHRAHQGAAAAFSARFDHDLPNINQRCAECHQGPKGHDAFGKDCAACHKVEAWKPASFDHGKYFPLVGDHKVACAECHQGGDYKSYSCASCHSQSEMLREHHTSDYGRIENCVKCHGGHGEKRTDRNRFRRETTRNVSEEQAEPFQQDTDRINQAGRFHYGEEKAYQKEDLRPNRRHGDEHGAD</sequence>
<dbReference type="AlphaFoldDB" id="A0A845LEA4"/>
<evidence type="ECO:0000256" key="1">
    <source>
        <dbReference type="SAM" id="MobiDB-lite"/>
    </source>
</evidence>
<feature type="compositionally biased region" description="Basic and acidic residues" evidence="1">
    <location>
        <begin position="217"/>
        <end position="237"/>
    </location>
</feature>